<feature type="non-terminal residue" evidence="1">
    <location>
        <position position="68"/>
    </location>
</feature>
<gene>
    <name evidence="1" type="ORF">ABG768_010217</name>
</gene>
<dbReference type="Proteomes" id="UP001479290">
    <property type="component" value="Unassembled WGS sequence"/>
</dbReference>
<keyword evidence="2" id="KW-1185">Reference proteome</keyword>
<comment type="caution">
    <text evidence="1">The sequence shown here is derived from an EMBL/GenBank/DDBJ whole genome shotgun (WGS) entry which is preliminary data.</text>
</comment>
<reference evidence="1 2" key="1">
    <citation type="submission" date="2024-05" db="EMBL/GenBank/DDBJ databases">
        <title>A high-quality chromosomal-level genome assembly of Topmouth culter (Culter alburnus).</title>
        <authorList>
            <person name="Zhao H."/>
        </authorList>
    </citation>
    <scope>NUCLEOTIDE SEQUENCE [LARGE SCALE GENOMIC DNA]</scope>
    <source>
        <strain evidence="1">CATC2023</strain>
        <tissue evidence="1">Muscle</tissue>
    </source>
</reference>
<feature type="non-terminal residue" evidence="1">
    <location>
        <position position="1"/>
    </location>
</feature>
<dbReference type="EMBL" id="JAWDJR010000017">
    <property type="protein sequence ID" value="KAK9960142.1"/>
    <property type="molecule type" value="Genomic_DNA"/>
</dbReference>
<dbReference type="AlphaFoldDB" id="A0AAW1ZJA6"/>
<accession>A0AAW1ZJA6</accession>
<name>A0AAW1ZJA6_CULAL</name>
<organism evidence="1 2">
    <name type="scientific">Culter alburnus</name>
    <name type="common">Topmouth culter</name>
    <dbReference type="NCBI Taxonomy" id="194366"/>
    <lineage>
        <taxon>Eukaryota</taxon>
        <taxon>Metazoa</taxon>
        <taxon>Chordata</taxon>
        <taxon>Craniata</taxon>
        <taxon>Vertebrata</taxon>
        <taxon>Euteleostomi</taxon>
        <taxon>Actinopterygii</taxon>
        <taxon>Neopterygii</taxon>
        <taxon>Teleostei</taxon>
        <taxon>Ostariophysi</taxon>
        <taxon>Cypriniformes</taxon>
        <taxon>Xenocyprididae</taxon>
        <taxon>Xenocypridinae</taxon>
        <taxon>Culter</taxon>
    </lineage>
</organism>
<evidence type="ECO:0000313" key="2">
    <source>
        <dbReference type="Proteomes" id="UP001479290"/>
    </source>
</evidence>
<protein>
    <submittedName>
        <fullName evidence="1">Uncharacterized protein</fullName>
    </submittedName>
</protein>
<evidence type="ECO:0000313" key="1">
    <source>
        <dbReference type="EMBL" id="KAK9960142.1"/>
    </source>
</evidence>
<proteinExistence type="predicted"/>
<sequence>DCDTLLSCLAVCWKWQVKQLSLYCNAVPVSALAPRKTYELRGVFALLGRIQLSLVALQTALSSLRPPG</sequence>